<dbReference type="GO" id="GO:0016787">
    <property type="term" value="F:hydrolase activity"/>
    <property type="evidence" value="ECO:0007669"/>
    <property type="project" value="UniProtKB-KW"/>
</dbReference>
<dbReference type="InterPro" id="IPR051673">
    <property type="entry name" value="SSDNA_exonuclease_RecJ"/>
</dbReference>
<comment type="caution">
    <text evidence="3">The sequence shown here is derived from an EMBL/GenBank/DDBJ whole genome shotgun (WGS) entry which is preliminary data.</text>
</comment>
<sequence length="241" mass="26120">MVSVLEVDAEIDHPDLLTLGEVEALAALEPHGAGNPRPVFTLSGMAVTTAADVGGGRHLKLRLQRDGRALDGIFFSATAAQYDISPGDRVDVAFYPQINEFRGIRSVQLLVADLRPALTRAQAEQALYEKLLGGENLSSRQARSLLPSRAEFAGVWRYLQAHAPGGRLEASACRLSRGVACTYGLPEAPCRTLICLSVLDECGLICLERRADILSVRMLQPSGKVDLERSATLRRLRAMAE</sequence>
<accession>A0A645BFX0</accession>
<reference evidence="3" key="1">
    <citation type="submission" date="2019-08" db="EMBL/GenBank/DDBJ databases">
        <authorList>
            <person name="Kucharzyk K."/>
            <person name="Murdoch R.W."/>
            <person name="Higgins S."/>
            <person name="Loffler F."/>
        </authorList>
    </citation>
    <scope>NUCLEOTIDE SEQUENCE</scope>
</reference>
<dbReference type="EMBL" id="VSSQ01019740">
    <property type="protein sequence ID" value="MPM64036.1"/>
    <property type="molecule type" value="Genomic_DNA"/>
</dbReference>
<protein>
    <recommendedName>
        <fullName evidence="2">RecJ OB domain-containing protein</fullName>
    </recommendedName>
</protein>
<dbReference type="InterPro" id="IPR041122">
    <property type="entry name" value="RecJ_OB"/>
</dbReference>
<proteinExistence type="predicted"/>
<name>A0A645BFX0_9ZZZZ</name>
<dbReference type="PANTHER" id="PTHR30255:SF2">
    <property type="entry name" value="SINGLE-STRANDED-DNA-SPECIFIC EXONUCLEASE RECJ"/>
    <property type="match status" value="1"/>
</dbReference>
<dbReference type="AlphaFoldDB" id="A0A645BFX0"/>
<dbReference type="PANTHER" id="PTHR30255">
    <property type="entry name" value="SINGLE-STRANDED-DNA-SPECIFIC EXONUCLEASE RECJ"/>
    <property type="match status" value="1"/>
</dbReference>
<organism evidence="3">
    <name type="scientific">bioreactor metagenome</name>
    <dbReference type="NCBI Taxonomy" id="1076179"/>
    <lineage>
        <taxon>unclassified sequences</taxon>
        <taxon>metagenomes</taxon>
        <taxon>ecological metagenomes</taxon>
    </lineage>
</organism>
<evidence type="ECO:0000256" key="1">
    <source>
        <dbReference type="ARBA" id="ARBA00022801"/>
    </source>
</evidence>
<keyword evidence="1" id="KW-0378">Hydrolase</keyword>
<evidence type="ECO:0000313" key="3">
    <source>
        <dbReference type="EMBL" id="MPM64036.1"/>
    </source>
</evidence>
<gene>
    <name evidence="3" type="ORF">SDC9_110922</name>
</gene>
<dbReference type="Gene3D" id="2.40.50.460">
    <property type="match status" value="1"/>
</dbReference>
<feature type="domain" description="RecJ OB" evidence="2">
    <location>
        <begin position="7"/>
        <end position="113"/>
    </location>
</feature>
<dbReference type="Pfam" id="PF17768">
    <property type="entry name" value="RecJ_OB"/>
    <property type="match status" value="1"/>
</dbReference>
<evidence type="ECO:0000259" key="2">
    <source>
        <dbReference type="Pfam" id="PF17768"/>
    </source>
</evidence>